<keyword evidence="4" id="KW-1185">Reference proteome</keyword>
<dbReference type="Pfam" id="PF00990">
    <property type="entry name" value="GGDEF"/>
    <property type="match status" value="1"/>
</dbReference>
<name>A0A938XV15_9FIRM</name>
<evidence type="ECO:0000313" key="3">
    <source>
        <dbReference type="EMBL" id="MBM7558063.1"/>
    </source>
</evidence>
<feature type="transmembrane region" description="Helical" evidence="1">
    <location>
        <begin position="376"/>
        <end position="398"/>
    </location>
</feature>
<dbReference type="PANTHER" id="PTHR45138">
    <property type="entry name" value="REGULATORY COMPONENTS OF SENSORY TRANSDUCTION SYSTEM"/>
    <property type="match status" value="1"/>
</dbReference>
<dbReference type="InterPro" id="IPR029787">
    <property type="entry name" value="Nucleotide_cyclase"/>
</dbReference>
<dbReference type="PANTHER" id="PTHR45138:SF9">
    <property type="entry name" value="DIGUANYLATE CYCLASE DGCM-RELATED"/>
    <property type="match status" value="1"/>
</dbReference>
<keyword evidence="1" id="KW-0812">Transmembrane</keyword>
<protein>
    <submittedName>
        <fullName evidence="3">Diguanylate cyclase (GGDEF)-like protein</fullName>
    </submittedName>
</protein>
<dbReference type="Pfam" id="PF01590">
    <property type="entry name" value="GAF"/>
    <property type="match status" value="1"/>
</dbReference>
<dbReference type="SUPFAM" id="SSF55781">
    <property type="entry name" value="GAF domain-like"/>
    <property type="match status" value="1"/>
</dbReference>
<reference evidence="3" key="1">
    <citation type="submission" date="2021-01" db="EMBL/GenBank/DDBJ databases">
        <title>Genomic Encyclopedia of Type Strains, Phase IV (KMG-IV): sequencing the most valuable type-strain genomes for metagenomic binning, comparative biology and taxonomic classification.</title>
        <authorList>
            <person name="Goeker M."/>
        </authorList>
    </citation>
    <scope>NUCLEOTIDE SEQUENCE</scope>
    <source>
        <strain evidence="3">DSM 23230</strain>
    </source>
</reference>
<dbReference type="InterPro" id="IPR000160">
    <property type="entry name" value="GGDEF_dom"/>
</dbReference>
<accession>A0A938XV15</accession>
<dbReference type="GO" id="GO:0052621">
    <property type="term" value="F:diguanylate cyclase activity"/>
    <property type="evidence" value="ECO:0007669"/>
    <property type="project" value="TreeGrafter"/>
</dbReference>
<dbReference type="Gene3D" id="3.30.70.270">
    <property type="match status" value="1"/>
</dbReference>
<dbReference type="GO" id="GO:0005886">
    <property type="term" value="C:plasma membrane"/>
    <property type="evidence" value="ECO:0007669"/>
    <property type="project" value="TreeGrafter"/>
</dbReference>
<dbReference type="Proteomes" id="UP000774000">
    <property type="component" value="Unassembled WGS sequence"/>
</dbReference>
<dbReference type="SUPFAM" id="SSF55073">
    <property type="entry name" value="Nucleotide cyclase"/>
    <property type="match status" value="1"/>
</dbReference>
<dbReference type="GO" id="GO:0043709">
    <property type="term" value="P:cell adhesion involved in single-species biofilm formation"/>
    <property type="evidence" value="ECO:0007669"/>
    <property type="project" value="TreeGrafter"/>
</dbReference>
<dbReference type="InterPro" id="IPR003018">
    <property type="entry name" value="GAF"/>
</dbReference>
<proteinExistence type="predicted"/>
<evidence type="ECO:0000256" key="1">
    <source>
        <dbReference type="SAM" id="Phobius"/>
    </source>
</evidence>
<dbReference type="NCBIfam" id="TIGR00254">
    <property type="entry name" value="GGDEF"/>
    <property type="match status" value="1"/>
</dbReference>
<dbReference type="InterPro" id="IPR050469">
    <property type="entry name" value="Diguanylate_Cyclase"/>
</dbReference>
<dbReference type="InterPro" id="IPR029016">
    <property type="entry name" value="GAF-like_dom_sf"/>
</dbReference>
<feature type="transmembrane region" description="Helical" evidence="1">
    <location>
        <begin position="296"/>
        <end position="314"/>
    </location>
</feature>
<dbReference type="InterPro" id="IPR043128">
    <property type="entry name" value="Rev_trsase/Diguanyl_cyclase"/>
</dbReference>
<feature type="domain" description="GGDEF" evidence="2">
    <location>
        <begin position="608"/>
        <end position="740"/>
    </location>
</feature>
<sequence>MQKKELSLLFLIILMLLSTQVIYSSANIKAKNGILDLEQWDFNEQGSIILSGEWETYKNRLYEPQEINSKEVSSFSTPGLWDNYVVFGKRIPWLQEMQSGYATYHLTVSNINQSEINALKVGKIANSYKVWINGELAAQAGRVGGKVEVEIPELKEQVISLEKTEEIDIVMQISNFHFKEKRFGNHLENIKLGTKEQLQINNLFVLVLFIVIFVVFIIFFFAYLFRGRPKGLYYFSLFNVLLAIKVGVFGNLFDLGLINKITYWYQVKFELLLSIAIIIVFFKYLKLLGPQLISDLVFKLVFGLGVLTSLAVIVSVEQLYSGMFIYGQVVLTLLVVYLIFTIIKAIFRSKINYFITGVLFTSLIVIYNINIFFDNYFWSILYAGVLILLVVYEAIYLMKNDLRSLNEYKQENKSRITAENLLETISFLHSSLNNEQIARLASRKLPKLIPYDAIVIMGKEGKYLKELVTRGERNIEDETIKITENELFNDLTNRTKPMLVQDVKEFPWFSKYGKLTNVKSWIGVPLIFEEDIIGVLTLGNKDVIEYSESQKDKLTVFSNELAMALKNGYNYSEVKELATKDSLTGLYNREAFKELAIKEYHQAVRYEHGLSLILIDLDQYQDIINEFDYGVADEIVKVLAHRCKESIRTADYMGRYQGVKLGIVLTDTDLFGAKELALRLQEIINEAITIEGHGNILVSASFGIATLEEKVGIETLFNLADSALARAQKEGGDCIKTSKD</sequence>
<gene>
    <name evidence="3" type="ORF">JOC47_002932</name>
</gene>
<dbReference type="GO" id="GO:1902201">
    <property type="term" value="P:negative regulation of bacterial-type flagellum-dependent cell motility"/>
    <property type="evidence" value="ECO:0007669"/>
    <property type="project" value="TreeGrafter"/>
</dbReference>
<dbReference type="AlphaFoldDB" id="A0A938XV15"/>
<dbReference type="SMART" id="SM00267">
    <property type="entry name" value="GGDEF"/>
    <property type="match status" value="1"/>
</dbReference>
<dbReference type="RefSeq" id="WP_204703055.1">
    <property type="nucleotide sequence ID" value="NZ_JAFBDQ010000023.1"/>
</dbReference>
<dbReference type="Gene3D" id="3.30.450.40">
    <property type="match status" value="1"/>
</dbReference>
<keyword evidence="1" id="KW-1133">Transmembrane helix</keyword>
<feature type="transmembrane region" description="Helical" evidence="1">
    <location>
        <begin position="320"/>
        <end position="340"/>
    </location>
</feature>
<feature type="transmembrane region" description="Helical" evidence="1">
    <location>
        <begin position="203"/>
        <end position="225"/>
    </location>
</feature>
<feature type="transmembrane region" description="Helical" evidence="1">
    <location>
        <begin position="352"/>
        <end position="370"/>
    </location>
</feature>
<evidence type="ECO:0000259" key="2">
    <source>
        <dbReference type="PROSITE" id="PS50887"/>
    </source>
</evidence>
<comment type="caution">
    <text evidence="3">The sequence shown here is derived from an EMBL/GenBank/DDBJ whole genome shotgun (WGS) entry which is preliminary data.</text>
</comment>
<dbReference type="CDD" id="cd01949">
    <property type="entry name" value="GGDEF"/>
    <property type="match status" value="1"/>
</dbReference>
<dbReference type="PROSITE" id="PS50887">
    <property type="entry name" value="GGDEF"/>
    <property type="match status" value="1"/>
</dbReference>
<feature type="transmembrane region" description="Helical" evidence="1">
    <location>
        <begin position="232"/>
        <end position="253"/>
    </location>
</feature>
<feature type="transmembrane region" description="Helical" evidence="1">
    <location>
        <begin position="265"/>
        <end position="284"/>
    </location>
</feature>
<organism evidence="3 4">
    <name type="scientific">Halanaerobacter jeridensis</name>
    <dbReference type="NCBI Taxonomy" id="706427"/>
    <lineage>
        <taxon>Bacteria</taxon>
        <taxon>Bacillati</taxon>
        <taxon>Bacillota</taxon>
        <taxon>Clostridia</taxon>
        <taxon>Halanaerobiales</taxon>
        <taxon>Halobacteroidaceae</taxon>
        <taxon>Halanaerobacter</taxon>
    </lineage>
</organism>
<evidence type="ECO:0000313" key="4">
    <source>
        <dbReference type="Proteomes" id="UP000774000"/>
    </source>
</evidence>
<keyword evidence="1" id="KW-0472">Membrane</keyword>
<dbReference type="EMBL" id="JAFBDQ010000023">
    <property type="protein sequence ID" value="MBM7558063.1"/>
    <property type="molecule type" value="Genomic_DNA"/>
</dbReference>